<evidence type="ECO:0000256" key="1">
    <source>
        <dbReference type="SAM" id="MobiDB-lite"/>
    </source>
</evidence>
<dbReference type="Proteomes" id="UP000254235">
    <property type="component" value="Unassembled WGS sequence"/>
</dbReference>
<protein>
    <submittedName>
        <fullName evidence="2">Uncharacterized protein</fullName>
    </submittedName>
</protein>
<name>A0A379G9P4_9BACT</name>
<dbReference type="EMBL" id="UGTP01000003">
    <property type="protein sequence ID" value="SUC37750.1"/>
    <property type="molecule type" value="Genomic_DNA"/>
</dbReference>
<reference evidence="2 3" key="1">
    <citation type="submission" date="2018-06" db="EMBL/GenBank/DDBJ databases">
        <authorList>
            <consortium name="Pathogen Informatics"/>
            <person name="Doyle S."/>
        </authorList>
    </citation>
    <scope>NUCLEOTIDE SEQUENCE [LARGE SCALE GENOMIC DNA]</scope>
    <source>
        <strain evidence="2 3">NCTC13043</strain>
    </source>
</reference>
<evidence type="ECO:0000313" key="3">
    <source>
        <dbReference type="Proteomes" id="UP000254235"/>
    </source>
</evidence>
<feature type="region of interest" description="Disordered" evidence="1">
    <location>
        <begin position="90"/>
        <end position="110"/>
    </location>
</feature>
<dbReference type="AlphaFoldDB" id="A0A379G9P4"/>
<sequence>MFRKWSTSFCVYNILITTHLQPEYTTNTHETRSEHSARRRGRFIAPVSSYYQICVPLPHFVGVHVYAGTINRTPTAANGLQQRCERFTNNVTPTHETQQNTPPSVGTDSSRPYPDITKYTFSFHHTRVSTLLNMCFRPPFCGCLCICKHHKIVHQRTLATRYGTTTYTKCLLLQCKNHTFATQKPPFWLMPILLL</sequence>
<proteinExistence type="predicted"/>
<organism evidence="2 3">
    <name type="scientific">Prevotella pallens</name>
    <dbReference type="NCBI Taxonomy" id="60133"/>
    <lineage>
        <taxon>Bacteria</taxon>
        <taxon>Pseudomonadati</taxon>
        <taxon>Bacteroidota</taxon>
        <taxon>Bacteroidia</taxon>
        <taxon>Bacteroidales</taxon>
        <taxon>Prevotellaceae</taxon>
        <taxon>Prevotella</taxon>
    </lineage>
</organism>
<gene>
    <name evidence="2" type="ORF">NCTC13043_02246</name>
</gene>
<accession>A0A379G9P4</accession>
<evidence type="ECO:0000313" key="2">
    <source>
        <dbReference type="EMBL" id="SUC37750.1"/>
    </source>
</evidence>